<dbReference type="Proteomes" id="UP000291866">
    <property type="component" value="Unassembled WGS sequence"/>
</dbReference>
<sequence>MTLKLKKTEVPNTVVALADFVTIRWRIGRRLGSRCYSVLRASEETRGAVRRVAKSGPAA</sequence>
<dbReference type="RefSeq" id="WP_122330858.1">
    <property type="nucleotide sequence ID" value="NZ_WIDY01000004.1"/>
</dbReference>
<comment type="caution">
    <text evidence="1">The sequence shown here is derived from an EMBL/GenBank/DDBJ whole genome shotgun (WGS) entry which is preliminary data.</text>
</comment>
<gene>
    <name evidence="1" type="ORF">E0H31_18915</name>
</gene>
<name>A0A8G2IWM9_RHILV</name>
<dbReference type="EMBL" id="SJLU01000009">
    <property type="protein sequence ID" value="TBX91824.1"/>
    <property type="molecule type" value="Genomic_DNA"/>
</dbReference>
<proteinExistence type="predicted"/>
<reference evidence="1 2" key="1">
    <citation type="submission" date="2019-02" db="EMBL/GenBank/DDBJ databases">
        <title>The competitiveness to form nodules shapes the capacities of Rhizobium leguminosarum sv viciae communities to promote symbiosis with specific hosts.</title>
        <authorList>
            <person name="Boivin S."/>
            <person name="Lepetit M."/>
        </authorList>
    </citation>
    <scope>NUCLEOTIDE SEQUENCE [LARGE SCALE GENOMIC DNA]</scope>
    <source>
        <strain evidence="1 2">SPF4F3</strain>
    </source>
</reference>
<evidence type="ECO:0000313" key="2">
    <source>
        <dbReference type="Proteomes" id="UP000291866"/>
    </source>
</evidence>
<protein>
    <submittedName>
        <fullName evidence="1">Uncharacterized protein</fullName>
    </submittedName>
</protein>
<dbReference type="AlphaFoldDB" id="A0A8G2IWM9"/>
<accession>A0A8G2IWM9</accession>
<evidence type="ECO:0000313" key="1">
    <source>
        <dbReference type="EMBL" id="TBX91824.1"/>
    </source>
</evidence>
<organism evidence="1 2">
    <name type="scientific">Rhizobium leguminosarum bv. viciae</name>
    <dbReference type="NCBI Taxonomy" id="387"/>
    <lineage>
        <taxon>Bacteria</taxon>
        <taxon>Pseudomonadati</taxon>
        <taxon>Pseudomonadota</taxon>
        <taxon>Alphaproteobacteria</taxon>
        <taxon>Hyphomicrobiales</taxon>
        <taxon>Rhizobiaceae</taxon>
        <taxon>Rhizobium/Agrobacterium group</taxon>
        <taxon>Rhizobium</taxon>
    </lineage>
</organism>